<evidence type="ECO:0000313" key="8">
    <source>
        <dbReference type="Proteomes" id="UP000219559"/>
    </source>
</evidence>
<name>A0A2A4GBS7_9FLAO</name>
<dbReference type="GO" id="GO:0005886">
    <property type="term" value="C:plasma membrane"/>
    <property type="evidence" value="ECO:0007669"/>
    <property type="project" value="TreeGrafter"/>
</dbReference>
<dbReference type="Pfam" id="PF04085">
    <property type="entry name" value="MreC"/>
    <property type="match status" value="1"/>
</dbReference>
<comment type="similarity">
    <text evidence="1 5">Belongs to the MreC family.</text>
</comment>
<evidence type="ECO:0000259" key="6">
    <source>
        <dbReference type="Pfam" id="PF04085"/>
    </source>
</evidence>
<evidence type="ECO:0000256" key="5">
    <source>
        <dbReference type="PIRNR" id="PIRNR038471"/>
    </source>
</evidence>
<dbReference type="Gene3D" id="2.40.10.350">
    <property type="entry name" value="Rod shape-determining protein MreC, domain 2"/>
    <property type="match status" value="1"/>
</dbReference>
<evidence type="ECO:0000256" key="4">
    <source>
        <dbReference type="ARBA" id="ARBA00032089"/>
    </source>
</evidence>
<evidence type="ECO:0000256" key="1">
    <source>
        <dbReference type="ARBA" id="ARBA00009369"/>
    </source>
</evidence>
<dbReference type="OrthoDB" id="9811827at2"/>
<comment type="function">
    <text evidence="5">Involved in formation and maintenance of cell shape.</text>
</comment>
<evidence type="ECO:0000256" key="3">
    <source>
        <dbReference type="ARBA" id="ARBA00022960"/>
    </source>
</evidence>
<dbReference type="PANTHER" id="PTHR34138:SF1">
    <property type="entry name" value="CELL SHAPE-DETERMINING PROTEIN MREC"/>
    <property type="match status" value="1"/>
</dbReference>
<keyword evidence="8" id="KW-1185">Reference proteome</keyword>
<accession>A0A2A4GBS7</accession>
<protein>
    <recommendedName>
        <fullName evidence="2 5">Cell shape-determining protein MreC</fullName>
    </recommendedName>
    <alternativeName>
        <fullName evidence="4 5">Cell shape protein MreC</fullName>
    </alternativeName>
</protein>
<dbReference type="GO" id="GO:0008360">
    <property type="term" value="P:regulation of cell shape"/>
    <property type="evidence" value="ECO:0007669"/>
    <property type="project" value="UniProtKB-KW"/>
</dbReference>
<comment type="caution">
    <text evidence="7">The sequence shown here is derived from an EMBL/GenBank/DDBJ whole genome shotgun (WGS) entry which is preliminary data.</text>
</comment>
<dbReference type="EMBL" id="NBWU01000001">
    <property type="protein sequence ID" value="PCE65861.1"/>
    <property type="molecule type" value="Genomic_DNA"/>
</dbReference>
<dbReference type="NCBIfam" id="NF010532">
    <property type="entry name" value="PRK13922.9-3"/>
    <property type="match status" value="1"/>
</dbReference>
<dbReference type="InterPro" id="IPR007221">
    <property type="entry name" value="MreC"/>
</dbReference>
<proteinExistence type="inferred from homology"/>
<dbReference type="InterPro" id="IPR055342">
    <property type="entry name" value="MreC_beta-barrel_core"/>
</dbReference>
<dbReference type="Proteomes" id="UP000219559">
    <property type="component" value="Unassembled WGS sequence"/>
</dbReference>
<evidence type="ECO:0000313" key="7">
    <source>
        <dbReference type="EMBL" id="PCE65861.1"/>
    </source>
</evidence>
<dbReference type="PIRSF" id="PIRSF038471">
    <property type="entry name" value="MreC"/>
    <property type="match status" value="1"/>
</dbReference>
<dbReference type="InterPro" id="IPR042175">
    <property type="entry name" value="Cell/Rod_MreC_2"/>
</dbReference>
<dbReference type="PANTHER" id="PTHR34138">
    <property type="entry name" value="CELL SHAPE-DETERMINING PROTEIN MREC"/>
    <property type="match status" value="1"/>
</dbReference>
<dbReference type="Gene3D" id="2.40.10.340">
    <property type="entry name" value="Rod shape-determining protein MreC, domain 1"/>
    <property type="match status" value="1"/>
</dbReference>
<gene>
    <name evidence="7" type="ORF">B7P33_00740</name>
</gene>
<dbReference type="InterPro" id="IPR042177">
    <property type="entry name" value="Cell/Rod_1"/>
</dbReference>
<keyword evidence="3 5" id="KW-0133">Cell shape</keyword>
<dbReference type="RefSeq" id="WP_097441388.1">
    <property type="nucleotide sequence ID" value="NZ_NBWU01000001.1"/>
</dbReference>
<evidence type="ECO:0000256" key="2">
    <source>
        <dbReference type="ARBA" id="ARBA00013855"/>
    </source>
</evidence>
<reference evidence="7 8" key="1">
    <citation type="submission" date="2017-04" db="EMBL/GenBank/DDBJ databases">
        <title>A new member of the family Flavobacteriaceae isolated from ascidians.</title>
        <authorList>
            <person name="Chen L."/>
        </authorList>
    </citation>
    <scope>NUCLEOTIDE SEQUENCE [LARGE SCALE GENOMIC DNA]</scope>
    <source>
        <strain evidence="7 8">HQA918</strain>
    </source>
</reference>
<dbReference type="AlphaFoldDB" id="A0A2A4GBS7"/>
<feature type="domain" description="Rod shape-determining protein MreC beta-barrel core" evidence="6">
    <location>
        <begin position="106"/>
        <end position="254"/>
    </location>
</feature>
<sequence length="272" mass="30679">MQQIINFLLRNKNSLLYAFLFFIALVFTINSRTFHQSKFFNSANWVSGNLYTFSSNISGYFGLKEDNLELVAENERLRRLLFNREMTDTVTLDSSLNRYDVVSGRVIKNSFSGPRNYITINKGSNDGLTQDMGVISPNGILGIVENTSANFATVQSILNTKSNINAKLKGTDYFGSLTWNTQDYNTVQLVDIPRLAPIAVGDTIVTGSMSNIFPEHIPIGTITAFELTASESFYEIEVRLFNDMGNLRQVYIIKDRLKSEIEELQSKTENAQ</sequence>
<organism evidence="7 8">
    <name type="scientific">Sediminicola luteus</name>
    <dbReference type="NCBI Taxonomy" id="319238"/>
    <lineage>
        <taxon>Bacteria</taxon>
        <taxon>Pseudomonadati</taxon>
        <taxon>Bacteroidota</taxon>
        <taxon>Flavobacteriia</taxon>
        <taxon>Flavobacteriales</taxon>
        <taxon>Flavobacteriaceae</taxon>
        <taxon>Sediminicola</taxon>
    </lineage>
</organism>